<accession>A0A2I1M506</accession>
<dbReference type="GO" id="GO:0003677">
    <property type="term" value="F:DNA binding"/>
    <property type="evidence" value="ECO:0007669"/>
    <property type="project" value="InterPro"/>
</dbReference>
<dbReference type="InterPro" id="IPR004482">
    <property type="entry name" value="Mg_chelat-rel"/>
</dbReference>
<dbReference type="PRINTS" id="PR01657">
    <property type="entry name" value="MCMFAMILY"/>
</dbReference>
<dbReference type="InterPro" id="IPR025158">
    <property type="entry name" value="Mg_chelat-rel_C"/>
</dbReference>
<dbReference type="InterPro" id="IPR001208">
    <property type="entry name" value="MCM_dom"/>
</dbReference>
<dbReference type="InterPro" id="IPR027417">
    <property type="entry name" value="P-loop_NTPase"/>
</dbReference>
<evidence type="ECO:0000313" key="7">
    <source>
        <dbReference type="Proteomes" id="UP000234335"/>
    </source>
</evidence>
<dbReference type="Gene3D" id="3.40.50.300">
    <property type="entry name" value="P-loop containing nucleotide triphosphate hydrolases"/>
    <property type="match status" value="1"/>
</dbReference>
<evidence type="ECO:0000256" key="2">
    <source>
        <dbReference type="ARBA" id="ARBA00022741"/>
    </source>
</evidence>
<dbReference type="NCBIfam" id="TIGR00368">
    <property type="entry name" value="YifB family Mg chelatase-like AAA ATPase"/>
    <property type="match status" value="1"/>
</dbReference>
<protein>
    <submittedName>
        <fullName evidence="6">Competence protein ComM</fullName>
    </submittedName>
    <submittedName>
        <fullName evidence="5">Magnesium chelatase</fullName>
    </submittedName>
</protein>
<dbReference type="Pfam" id="PF01078">
    <property type="entry name" value="Mg_chelatase"/>
    <property type="match status" value="1"/>
</dbReference>
<evidence type="ECO:0000313" key="6">
    <source>
        <dbReference type="EMBL" id="SUU92774.1"/>
    </source>
</evidence>
<dbReference type="EMBL" id="UFTA01000002">
    <property type="protein sequence ID" value="SUU92774.1"/>
    <property type="molecule type" value="Genomic_DNA"/>
</dbReference>
<feature type="domain" description="AAA+ ATPase" evidence="4">
    <location>
        <begin position="211"/>
        <end position="394"/>
    </location>
</feature>
<dbReference type="InterPro" id="IPR003593">
    <property type="entry name" value="AAA+_ATPase"/>
</dbReference>
<keyword evidence="7" id="KW-1185">Reference proteome</keyword>
<sequence>MYSKTNTCSLIGLSGNLVEVESDITSGLPAFLIVGLPDSSIKESKERVRVAISNSGYSFPPGRITVNLSPADLKKEGTQLDLPIAISLLNSMGVITYKYDDYIFLGELALDGRIMPVKGALAMVISMRELGFSKFIIADENKDECAIISDVEILPFKNLNGIVSFLNKESEVKAYKVDLSKLNDEVSYDLDFSDLKGQESLKRALQIAAAGSHNVLMIGPPGSGKTFSAKHLPTILPDMSFDEKVEVTKIYSIMGLLDKGRLVNDRPFRSPHHSASEVALIGGGHSIPKPGEISLAHRGVLFLDEFPEFNKKTIEALREPLENREINISRAQASLKYPSDFILIAAMNPCPCGNYGNPLKECTCSQNEIRRYLNKISAPILDRIDIHIEISPVKYDDLKSDAPSKSSKELKEEVVKARKIQEERYKAEKVSANSELSTALMKKYIKLSPDVEKIAKVAFNKYNFSVRSFNKIIKMARTIADLDDSENIEQKHLLEAVRYRTLEGKYWGE</sequence>
<dbReference type="SMART" id="SM00382">
    <property type="entry name" value="AAA"/>
    <property type="match status" value="1"/>
</dbReference>
<dbReference type="SUPFAM" id="SSF52540">
    <property type="entry name" value="P-loop containing nucleoside triphosphate hydrolases"/>
    <property type="match status" value="1"/>
</dbReference>
<keyword evidence="2" id="KW-0547">Nucleotide-binding</keyword>
<dbReference type="PANTHER" id="PTHR32039:SF7">
    <property type="entry name" value="COMPETENCE PROTEIN COMM"/>
    <property type="match status" value="1"/>
</dbReference>
<gene>
    <name evidence="6" type="primary">comM</name>
    <name evidence="5" type="ORF">CYJ34_08490</name>
    <name evidence="6" type="ORF">NCTC9810_01113</name>
</gene>
<evidence type="ECO:0000256" key="1">
    <source>
        <dbReference type="ARBA" id="ARBA00006354"/>
    </source>
</evidence>
<organism evidence="5 7">
    <name type="scientific">Anaerococcus octavius</name>
    <dbReference type="NCBI Taxonomy" id="54007"/>
    <lineage>
        <taxon>Bacteria</taxon>
        <taxon>Bacillati</taxon>
        <taxon>Bacillota</taxon>
        <taxon>Tissierellia</taxon>
        <taxon>Tissierellales</taxon>
        <taxon>Peptoniphilaceae</taxon>
        <taxon>Anaerococcus</taxon>
    </lineage>
</organism>
<reference evidence="5 7" key="1">
    <citation type="submission" date="2017-12" db="EMBL/GenBank/DDBJ databases">
        <title>Phylogenetic diversity of female urinary microbiome.</title>
        <authorList>
            <person name="Thomas-White K."/>
            <person name="Wolfe A.J."/>
        </authorList>
    </citation>
    <scope>NUCLEOTIDE SEQUENCE [LARGE SCALE GENOMIC DNA]</scope>
    <source>
        <strain evidence="5 7">UMB0119</strain>
    </source>
</reference>
<name>A0A2I1M506_9FIRM</name>
<dbReference type="SUPFAM" id="SSF54211">
    <property type="entry name" value="Ribosomal protein S5 domain 2-like"/>
    <property type="match status" value="1"/>
</dbReference>
<dbReference type="InterPro" id="IPR045006">
    <property type="entry name" value="CHLI-like"/>
</dbReference>
<evidence type="ECO:0000256" key="3">
    <source>
        <dbReference type="ARBA" id="ARBA00022840"/>
    </source>
</evidence>
<dbReference type="Proteomes" id="UP000255124">
    <property type="component" value="Unassembled WGS sequence"/>
</dbReference>
<dbReference type="PANTHER" id="PTHR32039">
    <property type="entry name" value="MAGNESIUM-CHELATASE SUBUNIT CHLI"/>
    <property type="match status" value="1"/>
</dbReference>
<evidence type="ECO:0000313" key="5">
    <source>
        <dbReference type="EMBL" id="PKZ15201.1"/>
    </source>
</evidence>
<dbReference type="Gene3D" id="3.30.230.10">
    <property type="match status" value="1"/>
</dbReference>
<evidence type="ECO:0000259" key="4">
    <source>
        <dbReference type="SMART" id="SM00382"/>
    </source>
</evidence>
<dbReference type="InterPro" id="IPR000523">
    <property type="entry name" value="Mg_chelatse_chII-like_cat_dom"/>
</dbReference>
<keyword evidence="3" id="KW-0067">ATP-binding</keyword>
<dbReference type="InterPro" id="IPR014721">
    <property type="entry name" value="Ribsml_uS5_D2-typ_fold_subgr"/>
</dbReference>
<dbReference type="EMBL" id="PKGS01000008">
    <property type="protein sequence ID" value="PKZ15201.1"/>
    <property type="molecule type" value="Genomic_DNA"/>
</dbReference>
<reference evidence="6 8" key="2">
    <citation type="submission" date="2018-06" db="EMBL/GenBank/DDBJ databases">
        <authorList>
            <consortium name="Pathogen Informatics"/>
            <person name="Doyle S."/>
        </authorList>
    </citation>
    <scope>NUCLEOTIDE SEQUENCE [LARGE SCALE GENOMIC DNA]</scope>
    <source>
        <strain evidence="6 8">NCTC9810</strain>
    </source>
</reference>
<dbReference type="GO" id="GO:0005524">
    <property type="term" value="F:ATP binding"/>
    <property type="evidence" value="ECO:0007669"/>
    <property type="project" value="UniProtKB-KW"/>
</dbReference>
<proteinExistence type="inferred from homology"/>
<dbReference type="Pfam" id="PF13335">
    <property type="entry name" value="Mg_chelatase_C"/>
    <property type="match status" value="1"/>
</dbReference>
<dbReference type="OrthoDB" id="9813147at2"/>
<dbReference type="InterPro" id="IPR020568">
    <property type="entry name" value="Ribosomal_Su5_D2-typ_SF"/>
</dbReference>
<dbReference type="Proteomes" id="UP000234335">
    <property type="component" value="Unassembled WGS sequence"/>
</dbReference>
<dbReference type="RefSeq" id="WP_101540853.1">
    <property type="nucleotide sequence ID" value="NZ_PKGS01000008.1"/>
</dbReference>
<dbReference type="Pfam" id="PF13541">
    <property type="entry name" value="ChlI"/>
    <property type="match status" value="1"/>
</dbReference>
<comment type="similarity">
    <text evidence="1">Belongs to the Mg-chelatase subunits D/I family. ComM subfamily.</text>
</comment>
<evidence type="ECO:0000313" key="8">
    <source>
        <dbReference type="Proteomes" id="UP000255124"/>
    </source>
</evidence>
<dbReference type="AlphaFoldDB" id="A0A2I1M506"/>